<dbReference type="EMBL" id="LUCH01019693">
    <property type="protein sequence ID" value="KAF5394218.1"/>
    <property type="molecule type" value="Genomic_DNA"/>
</dbReference>
<sequence>MTFDFSFFYDRDTLKSANLFVLVFEDEDTGKLVHVVLYLANAEIRMAFVDGDESLTDYGNSASLLSLPRNKNTWHFVKLDMILAYNSIVLMLRSQVAQSLPLVLEDVQRLKAIYFSQNKGE</sequence>
<dbReference type="AlphaFoldDB" id="A0A8J4SEP9"/>
<protein>
    <recommendedName>
        <fullName evidence="3">Laminin G domain-containing protein</fullName>
    </recommendedName>
</protein>
<comment type="caution">
    <text evidence="1">The sequence shown here is derived from an EMBL/GenBank/DDBJ whole genome shotgun (WGS) entry which is preliminary data.</text>
</comment>
<organism evidence="1 2">
    <name type="scientific">Paragonimus heterotremus</name>
    <dbReference type="NCBI Taxonomy" id="100268"/>
    <lineage>
        <taxon>Eukaryota</taxon>
        <taxon>Metazoa</taxon>
        <taxon>Spiralia</taxon>
        <taxon>Lophotrochozoa</taxon>
        <taxon>Platyhelminthes</taxon>
        <taxon>Trematoda</taxon>
        <taxon>Digenea</taxon>
        <taxon>Plagiorchiida</taxon>
        <taxon>Troglotremata</taxon>
        <taxon>Troglotrematidae</taxon>
        <taxon>Paragonimus</taxon>
    </lineage>
</organism>
<dbReference type="Proteomes" id="UP000748531">
    <property type="component" value="Unassembled WGS sequence"/>
</dbReference>
<evidence type="ECO:0000313" key="1">
    <source>
        <dbReference type="EMBL" id="KAF5394218.1"/>
    </source>
</evidence>
<gene>
    <name evidence="1" type="ORF">PHET_12009</name>
</gene>
<evidence type="ECO:0000313" key="2">
    <source>
        <dbReference type="Proteomes" id="UP000748531"/>
    </source>
</evidence>
<accession>A0A8J4SEP9</accession>
<proteinExistence type="predicted"/>
<keyword evidence="2" id="KW-1185">Reference proteome</keyword>
<name>A0A8J4SEP9_9TREM</name>
<evidence type="ECO:0008006" key="3">
    <source>
        <dbReference type="Google" id="ProtNLM"/>
    </source>
</evidence>
<reference evidence="1" key="1">
    <citation type="submission" date="2019-05" db="EMBL/GenBank/DDBJ databases">
        <title>Annotation for the trematode Paragonimus heterotremus.</title>
        <authorList>
            <person name="Choi Y.-J."/>
        </authorList>
    </citation>
    <scope>NUCLEOTIDE SEQUENCE</scope>
    <source>
        <strain evidence="1">LC</strain>
    </source>
</reference>